<dbReference type="GO" id="GO:0046872">
    <property type="term" value="F:metal ion binding"/>
    <property type="evidence" value="ECO:0007669"/>
    <property type="project" value="UniProtKB-KW"/>
</dbReference>
<dbReference type="PANTHER" id="PTHR30468">
    <property type="entry name" value="ALPHA-KETOGLUTARATE-DEPENDENT SULFONATE DIOXYGENASE"/>
    <property type="match status" value="1"/>
</dbReference>
<name>A0A3A3G340_9BURK</name>
<dbReference type="PANTHER" id="PTHR30468:SF1">
    <property type="entry name" value="ALPHA-KETOGLUTARATE-DEPENDENT SULFONATE DIOXYGENASE"/>
    <property type="match status" value="1"/>
</dbReference>
<evidence type="ECO:0000256" key="2">
    <source>
        <dbReference type="ARBA" id="ARBA00022723"/>
    </source>
</evidence>
<evidence type="ECO:0000259" key="6">
    <source>
        <dbReference type="Pfam" id="PF02668"/>
    </source>
</evidence>
<dbReference type="GO" id="GO:0005737">
    <property type="term" value="C:cytoplasm"/>
    <property type="evidence" value="ECO:0007669"/>
    <property type="project" value="TreeGrafter"/>
</dbReference>
<keyword evidence="3 7" id="KW-0223">Dioxygenase</keyword>
<protein>
    <submittedName>
        <fullName evidence="7">TauD/TfdA family dioxygenase</fullName>
    </submittedName>
</protein>
<sequence>MRFEALDARLGARVSGIDLNQIHDDDFREIHDNFLRYGLLSFPAQSLSLDGQVAFSRRFGDLDIHLLTQYNHPQHPEVFVLSNIVVDDKPIGIADGGSYWHSDLAFQKNPAMATMLNAQEIPEGAGDTLFVNMYQAWEDLSPEWKERLLPLHSVHRYRAFEKKAERGTRVQLTDEQRAATPDVLHPVVRTHPETGRKSLFVHPGMTAEIVGLSEQESDEILEMLFGHCTNPRYVVPYRWNAGDVIIWDNRCTMHSATTRELPPEKRRLIYRTTIRGDVPY</sequence>
<dbReference type="OrthoDB" id="581608at2"/>
<dbReference type="Pfam" id="PF02668">
    <property type="entry name" value="TauD"/>
    <property type="match status" value="1"/>
</dbReference>
<dbReference type="InterPro" id="IPR051323">
    <property type="entry name" value="AtsK-like"/>
</dbReference>
<dbReference type="InterPro" id="IPR042098">
    <property type="entry name" value="TauD-like_sf"/>
</dbReference>
<dbReference type="RefSeq" id="WP_119772371.1">
    <property type="nucleotide sequence ID" value="NZ_QYUO01000003.1"/>
</dbReference>
<evidence type="ECO:0000313" key="8">
    <source>
        <dbReference type="Proteomes" id="UP000265955"/>
    </source>
</evidence>
<dbReference type="EMBL" id="QYUO01000003">
    <property type="protein sequence ID" value="RJF92483.1"/>
    <property type="molecule type" value="Genomic_DNA"/>
</dbReference>
<proteinExistence type="inferred from homology"/>
<keyword evidence="8" id="KW-1185">Reference proteome</keyword>
<gene>
    <name evidence="7" type="ORF">D3871_28160</name>
</gene>
<keyword evidence="5" id="KW-0408">Iron</keyword>
<comment type="similarity">
    <text evidence="1">Belongs to the TfdA dioxygenase family.</text>
</comment>
<dbReference type="GO" id="GO:0006790">
    <property type="term" value="P:sulfur compound metabolic process"/>
    <property type="evidence" value="ECO:0007669"/>
    <property type="project" value="TreeGrafter"/>
</dbReference>
<feature type="domain" description="TauD/TfdA-like" evidence="6">
    <location>
        <begin position="4"/>
        <end position="273"/>
    </location>
</feature>
<dbReference type="AlphaFoldDB" id="A0A3A3G340"/>
<dbReference type="SUPFAM" id="SSF51197">
    <property type="entry name" value="Clavaminate synthase-like"/>
    <property type="match status" value="1"/>
</dbReference>
<evidence type="ECO:0000256" key="3">
    <source>
        <dbReference type="ARBA" id="ARBA00022964"/>
    </source>
</evidence>
<comment type="caution">
    <text evidence="7">The sequence shown here is derived from an EMBL/GenBank/DDBJ whole genome shotgun (WGS) entry which is preliminary data.</text>
</comment>
<evidence type="ECO:0000256" key="4">
    <source>
        <dbReference type="ARBA" id="ARBA00023002"/>
    </source>
</evidence>
<dbReference type="Proteomes" id="UP000265955">
    <property type="component" value="Unassembled WGS sequence"/>
</dbReference>
<dbReference type="GO" id="GO:0000908">
    <property type="term" value="F:taurine dioxygenase activity"/>
    <property type="evidence" value="ECO:0007669"/>
    <property type="project" value="TreeGrafter"/>
</dbReference>
<dbReference type="InterPro" id="IPR003819">
    <property type="entry name" value="TauD/TfdA-like"/>
</dbReference>
<keyword evidence="2" id="KW-0479">Metal-binding</keyword>
<organism evidence="7 8">
    <name type="scientific">Noviherbaspirillum saxi</name>
    <dbReference type="NCBI Taxonomy" id="2320863"/>
    <lineage>
        <taxon>Bacteria</taxon>
        <taxon>Pseudomonadati</taxon>
        <taxon>Pseudomonadota</taxon>
        <taxon>Betaproteobacteria</taxon>
        <taxon>Burkholderiales</taxon>
        <taxon>Oxalobacteraceae</taxon>
        <taxon>Noviherbaspirillum</taxon>
    </lineage>
</organism>
<evidence type="ECO:0000256" key="1">
    <source>
        <dbReference type="ARBA" id="ARBA00005896"/>
    </source>
</evidence>
<accession>A0A3A3G340</accession>
<dbReference type="Gene3D" id="3.60.130.10">
    <property type="entry name" value="Clavaminate synthase-like"/>
    <property type="match status" value="1"/>
</dbReference>
<evidence type="ECO:0000313" key="7">
    <source>
        <dbReference type="EMBL" id="RJF92483.1"/>
    </source>
</evidence>
<reference evidence="8" key="1">
    <citation type="submission" date="2018-09" db="EMBL/GenBank/DDBJ databases">
        <authorList>
            <person name="Zhu H."/>
        </authorList>
    </citation>
    <scope>NUCLEOTIDE SEQUENCE [LARGE SCALE GENOMIC DNA]</scope>
    <source>
        <strain evidence="8">K1R23-30</strain>
    </source>
</reference>
<evidence type="ECO:0000256" key="5">
    <source>
        <dbReference type="ARBA" id="ARBA00023004"/>
    </source>
</evidence>
<keyword evidence="4" id="KW-0560">Oxidoreductase</keyword>